<proteinExistence type="predicted"/>
<dbReference type="AlphaFoldDB" id="A0A098VV90"/>
<dbReference type="HOGENOM" id="CLU_2758335_0_0_1"/>
<name>A0A098VV90_9MICR</name>
<feature type="region of interest" description="Disordered" evidence="1">
    <location>
        <begin position="50"/>
        <end position="70"/>
    </location>
</feature>
<gene>
    <name evidence="3" type="ORF">DI09_115p40</name>
</gene>
<dbReference type="Proteomes" id="UP000029725">
    <property type="component" value="Unassembled WGS sequence"/>
</dbReference>
<protein>
    <recommendedName>
        <fullName evidence="5">Secreted protein</fullName>
    </recommendedName>
</protein>
<feature type="compositionally biased region" description="Acidic residues" evidence="1">
    <location>
        <begin position="61"/>
        <end position="70"/>
    </location>
</feature>
<evidence type="ECO:0000313" key="4">
    <source>
        <dbReference type="Proteomes" id="UP000029725"/>
    </source>
</evidence>
<organism evidence="3 4">
    <name type="scientific">Mitosporidium daphniae</name>
    <dbReference type="NCBI Taxonomy" id="1485682"/>
    <lineage>
        <taxon>Eukaryota</taxon>
        <taxon>Fungi</taxon>
        <taxon>Fungi incertae sedis</taxon>
        <taxon>Microsporidia</taxon>
        <taxon>Mitosporidium</taxon>
    </lineage>
</organism>
<keyword evidence="2" id="KW-0732">Signal</keyword>
<evidence type="ECO:0008006" key="5">
    <source>
        <dbReference type="Google" id="ProtNLM"/>
    </source>
</evidence>
<sequence>MYILIAGMAILTTARAFPYTLRVPSQIVPIEGCNGPLGFICQINATAHQPRMADPSPMPMEYDEDEHSYY</sequence>
<dbReference type="VEuPathDB" id="MicrosporidiaDB:DI09_115p40"/>
<evidence type="ECO:0000256" key="1">
    <source>
        <dbReference type="SAM" id="MobiDB-lite"/>
    </source>
</evidence>
<feature type="signal peptide" evidence="2">
    <location>
        <begin position="1"/>
        <end position="16"/>
    </location>
</feature>
<reference evidence="3 4" key="1">
    <citation type="submission" date="2014-04" db="EMBL/GenBank/DDBJ databases">
        <title>A new species of microsporidia sheds light on the evolution of extreme parasitism.</title>
        <authorList>
            <person name="Haag K.L."/>
            <person name="James T.Y."/>
            <person name="Larsson R."/>
            <person name="Schaer T.M."/>
            <person name="Refardt D."/>
            <person name="Pombert J.-F."/>
            <person name="Ebert D."/>
        </authorList>
    </citation>
    <scope>NUCLEOTIDE SEQUENCE [LARGE SCALE GENOMIC DNA]</scope>
    <source>
        <strain evidence="3 4">UGP3</strain>
        <tissue evidence="3">Spores</tissue>
    </source>
</reference>
<feature type="chain" id="PRO_5001950710" description="Secreted protein" evidence="2">
    <location>
        <begin position="17"/>
        <end position="70"/>
    </location>
</feature>
<accession>A0A098VV90</accession>
<evidence type="ECO:0000313" key="3">
    <source>
        <dbReference type="EMBL" id="KGG53038.1"/>
    </source>
</evidence>
<dbReference type="GeneID" id="25258074"/>
<evidence type="ECO:0000256" key="2">
    <source>
        <dbReference type="SAM" id="SignalP"/>
    </source>
</evidence>
<comment type="caution">
    <text evidence="3">The sequence shown here is derived from an EMBL/GenBank/DDBJ whole genome shotgun (WGS) entry which is preliminary data.</text>
</comment>
<dbReference type="EMBL" id="JMKJ01000017">
    <property type="protein sequence ID" value="KGG53038.1"/>
    <property type="molecule type" value="Genomic_DNA"/>
</dbReference>
<dbReference type="RefSeq" id="XP_013239474.1">
    <property type="nucleotide sequence ID" value="XM_013384020.1"/>
</dbReference>
<keyword evidence="4" id="KW-1185">Reference proteome</keyword>